<comment type="caution">
    <text evidence="1">The sequence shown here is derived from an EMBL/GenBank/DDBJ whole genome shotgun (WGS) entry which is preliminary data.</text>
</comment>
<proteinExistence type="predicted"/>
<dbReference type="Proteomes" id="UP000070089">
    <property type="component" value="Unassembled WGS sequence"/>
</dbReference>
<sequence>MWICESILGPVHAKFRKALQTRVYGSVCTLEEKVDRSARII</sequence>
<accession>A0A132NUN1</accession>
<dbReference type="VEuPathDB" id="GiardiaDB:QR46_2579"/>
<organism evidence="1 2">
    <name type="scientific">Giardia duodenalis assemblage B</name>
    <dbReference type="NCBI Taxonomy" id="1394984"/>
    <lineage>
        <taxon>Eukaryota</taxon>
        <taxon>Metamonada</taxon>
        <taxon>Diplomonadida</taxon>
        <taxon>Hexamitidae</taxon>
        <taxon>Giardiinae</taxon>
        <taxon>Giardia</taxon>
    </lineage>
</organism>
<name>A0A132NUN1_GIAIN</name>
<evidence type="ECO:0000313" key="2">
    <source>
        <dbReference type="Proteomes" id="UP000070089"/>
    </source>
</evidence>
<protein>
    <submittedName>
        <fullName evidence="1">ATPase involved in DNA repair/chromosome segregation</fullName>
    </submittedName>
</protein>
<gene>
    <name evidence="1" type="ORF">QR46_2579</name>
</gene>
<dbReference type="EMBL" id="JXTI01000070">
    <property type="protein sequence ID" value="KWX13402.1"/>
    <property type="molecule type" value="Genomic_DNA"/>
</dbReference>
<evidence type="ECO:0000313" key="1">
    <source>
        <dbReference type="EMBL" id="KWX13402.1"/>
    </source>
</evidence>
<dbReference type="AlphaFoldDB" id="A0A132NUN1"/>
<reference evidence="1 2" key="1">
    <citation type="journal article" date="2015" name="Mol. Biochem. Parasitol.">
        <title>Identification of polymorphic genes for use in assemblage B genotyping assays through comparative genomics of multiple assemblage B Giardia duodenalis isolates.</title>
        <authorList>
            <person name="Wielinga C."/>
            <person name="Thompson R.C."/>
            <person name="Monis P."/>
            <person name="Ryan U."/>
        </authorList>
    </citation>
    <scope>NUCLEOTIDE SEQUENCE [LARGE SCALE GENOMIC DNA]</scope>
    <source>
        <strain evidence="1 2">BAH15c1</strain>
    </source>
</reference>